<dbReference type="Proteomes" id="UP000323521">
    <property type="component" value="Chromosome"/>
</dbReference>
<proteinExistence type="inferred from homology"/>
<protein>
    <recommendedName>
        <fullName evidence="7">Flavodoxin</fullName>
    </recommendedName>
</protein>
<comment type="function">
    <text evidence="7">Low-potential electron donor to a number of redox enzymes.</text>
</comment>
<sequence>MKYAVIIYWSGSGNTQQMAVAVAEGARSVDVGVKLLPVSKATVQDVLTADAVALGCPAMGDEALEEEEMEPFVTDLEKEQLAGKPFVLFGSYDWGDGQWMLDWQERMKRKGVRLVDEGLILQNTPDEDGLAECRELGVRLASLVNRQ</sequence>
<dbReference type="PANTHER" id="PTHR43717">
    <property type="entry name" value="ANAEROBIC NITRIC OXIDE REDUCTASE FLAVORUBREDOXIN"/>
    <property type="match status" value="1"/>
</dbReference>
<dbReference type="AlphaFoldDB" id="A0A3G1KYJ4"/>
<evidence type="ECO:0000256" key="3">
    <source>
        <dbReference type="ARBA" id="ARBA00022448"/>
    </source>
</evidence>
<dbReference type="PROSITE" id="PS00201">
    <property type="entry name" value="FLAVODOXIN"/>
    <property type="match status" value="1"/>
</dbReference>
<dbReference type="NCBIfam" id="TIGR01753">
    <property type="entry name" value="flav_short"/>
    <property type="match status" value="1"/>
</dbReference>
<keyword evidence="10" id="KW-1185">Reference proteome</keyword>
<dbReference type="InterPro" id="IPR001226">
    <property type="entry name" value="Flavodoxin_CS"/>
</dbReference>
<dbReference type="RefSeq" id="WP_148136917.1">
    <property type="nucleotide sequence ID" value="NZ_CP017634.1"/>
</dbReference>
<keyword evidence="6 7" id="KW-0249">Electron transport</keyword>
<feature type="domain" description="Flavodoxin-like" evidence="8">
    <location>
        <begin position="4"/>
        <end position="141"/>
    </location>
</feature>
<evidence type="ECO:0000256" key="4">
    <source>
        <dbReference type="ARBA" id="ARBA00022630"/>
    </source>
</evidence>
<evidence type="ECO:0000259" key="8">
    <source>
        <dbReference type="PROSITE" id="PS50902"/>
    </source>
</evidence>
<keyword evidence="5 7" id="KW-0288">FMN</keyword>
<dbReference type="GO" id="GO:0010181">
    <property type="term" value="F:FMN binding"/>
    <property type="evidence" value="ECO:0007669"/>
    <property type="project" value="UniProtKB-UniRule"/>
</dbReference>
<comment type="cofactor">
    <cofactor evidence="1 7">
        <name>FMN</name>
        <dbReference type="ChEBI" id="CHEBI:58210"/>
    </cofactor>
</comment>
<dbReference type="Pfam" id="PF00258">
    <property type="entry name" value="Flavodoxin_1"/>
    <property type="match status" value="1"/>
</dbReference>
<dbReference type="InterPro" id="IPR010087">
    <property type="entry name" value="Flav_short"/>
</dbReference>
<dbReference type="Gene3D" id="3.40.50.360">
    <property type="match status" value="1"/>
</dbReference>
<evidence type="ECO:0000256" key="6">
    <source>
        <dbReference type="ARBA" id="ARBA00022982"/>
    </source>
</evidence>
<evidence type="ECO:0000256" key="7">
    <source>
        <dbReference type="RuleBase" id="RU367037"/>
    </source>
</evidence>
<dbReference type="InterPro" id="IPR029039">
    <property type="entry name" value="Flavoprotein-like_sf"/>
</dbReference>
<dbReference type="EMBL" id="CP017634">
    <property type="protein sequence ID" value="ATW27548.1"/>
    <property type="molecule type" value="Genomic_DNA"/>
</dbReference>
<dbReference type="InterPro" id="IPR008254">
    <property type="entry name" value="Flavodoxin/NO_synth"/>
</dbReference>
<evidence type="ECO:0000256" key="5">
    <source>
        <dbReference type="ARBA" id="ARBA00022643"/>
    </source>
</evidence>
<dbReference type="KEGG" id="fwa:DCMF_24820"/>
<organism evidence="9 10">
    <name type="scientific">Formimonas warabiya</name>
    <dbReference type="NCBI Taxonomy" id="1761012"/>
    <lineage>
        <taxon>Bacteria</taxon>
        <taxon>Bacillati</taxon>
        <taxon>Bacillota</taxon>
        <taxon>Clostridia</taxon>
        <taxon>Eubacteriales</taxon>
        <taxon>Peptococcaceae</taxon>
        <taxon>Candidatus Formimonas</taxon>
    </lineage>
</organism>
<comment type="similarity">
    <text evidence="2 7">Belongs to the flavodoxin family.</text>
</comment>
<evidence type="ECO:0000256" key="2">
    <source>
        <dbReference type="ARBA" id="ARBA00005267"/>
    </source>
</evidence>
<dbReference type="SUPFAM" id="SSF52218">
    <property type="entry name" value="Flavoproteins"/>
    <property type="match status" value="1"/>
</dbReference>
<gene>
    <name evidence="9" type="ORF">DCMF_24820</name>
</gene>
<dbReference type="PANTHER" id="PTHR43717:SF1">
    <property type="entry name" value="ANAEROBIC NITRIC OXIDE REDUCTASE FLAVORUBREDOXIN"/>
    <property type="match status" value="1"/>
</dbReference>
<keyword evidence="3 7" id="KW-0813">Transport</keyword>
<dbReference type="PROSITE" id="PS50902">
    <property type="entry name" value="FLAVODOXIN_LIKE"/>
    <property type="match status" value="1"/>
</dbReference>
<accession>A0A3G1KYJ4</accession>
<reference evidence="9 10" key="1">
    <citation type="submission" date="2016-10" db="EMBL/GenBank/DDBJ databases">
        <title>Complete Genome Sequence of Peptococcaceae strain DCMF.</title>
        <authorList>
            <person name="Edwards R.J."/>
            <person name="Holland S.I."/>
            <person name="Deshpande N.P."/>
            <person name="Wong Y.K."/>
            <person name="Ertan H."/>
            <person name="Manefield M."/>
            <person name="Russell T.L."/>
            <person name="Lee M.J."/>
        </authorList>
    </citation>
    <scope>NUCLEOTIDE SEQUENCE [LARGE SCALE GENOMIC DNA]</scope>
    <source>
        <strain evidence="9 10">DCMF</strain>
    </source>
</reference>
<evidence type="ECO:0000313" key="10">
    <source>
        <dbReference type="Proteomes" id="UP000323521"/>
    </source>
</evidence>
<dbReference type="GO" id="GO:0016651">
    <property type="term" value="F:oxidoreductase activity, acting on NAD(P)H"/>
    <property type="evidence" value="ECO:0007669"/>
    <property type="project" value="UniProtKB-ARBA"/>
</dbReference>
<keyword evidence="4 7" id="KW-0285">Flavoprotein</keyword>
<evidence type="ECO:0000313" key="9">
    <source>
        <dbReference type="EMBL" id="ATW27548.1"/>
    </source>
</evidence>
<evidence type="ECO:0000256" key="1">
    <source>
        <dbReference type="ARBA" id="ARBA00001917"/>
    </source>
</evidence>
<dbReference type="GO" id="GO:0009055">
    <property type="term" value="F:electron transfer activity"/>
    <property type="evidence" value="ECO:0007669"/>
    <property type="project" value="UniProtKB-UniRule"/>
</dbReference>
<dbReference type="OrthoDB" id="9790745at2"/>
<name>A0A3G1KYJ4_FORW1</name>